<gene>
    <name evidence="1" type="ORF">ACFSCY_31860</name>
</gene>
<evidence type="ECO:0008006" key="3">
    <source>
        <dbReference type="Google" id="ProtNLM"/>
    </source>
</evidence>
<dbReference type="EMBL" id="JBHUCP010000028">
    <property type="protein sequence ID" value="MFD1534025.1"/>
    <property type="molecule type" value="Genomic_DNA"/>
</dbReference>
<proteinExistence type="predicted"/>
<evidence type="ECO:0000313" key="2">
    <source>
        <dbReference type="Proteomes" id="UP001597145"/>
    </source>
</evidence>
<comment type="caution">
    <text evidence="1">The sequence shown here is derived from an EMBL/GenBank/DDBJ whole genome shotgun (WGS) entry which is preliminary data.</text>
</comment>
<accession>A0ABW4FU70</accession>
<sequence>MVRDLLVGLLLGESVPAAEPAGERDLLAAVAGPFVLLARLQVVGQPGIQPVAQ</sequence>
<dbReference type="Proteomes" id="UP001597145">
    <property type="component" value="Unassembled WGS sequence"/>
</dbReference>
<dbReference type="RefSeq" id="WP_343973900.1">
    <property type="nucleotide sequence ID" value="NZ_BAAAJG010000005.1"/>
</dbReference>
<reference evidence="2" key="1">
    <citation type="journal article" date="2019" name="Int. J. Syst. Evol. Microbiol.">
        <title>The Global Catalogue of Microorganisms (GCM) 10K type strain sequencing project: providing services to taxonomists for standard genome sequencing and annotation.</title>
        <authorList>
            <consortium name="The Broad Institute Genomics Platform"/>
            <consortium name="The Broad Institute Genome Sequencing Center for Infectious Disease"/>
            <person name="Wu L."/>
            <person name="Ma J."/>
        </authorList>
    </citation>
    <scope>NUCLEOTIDE SEQUENCE [LARGE SCALE GENOMIC DNA]</scope>
    <source>
        <strain evidence="2">JCM 12165</strain>
    </source>
</reference>
<evidence type="ECO:0000313" key="1">
    <source>
        <dbReference type="EMBL" id="MFD1534025.1"/>
    </source>
</evidence>
<organism evidence="1 2">
    <name type="scientific">Pseudonocardia aurantiaca</name>
    <dbReference type="NCBI Taxonomy" id="75290"/>
    <lineage>
        <taxon>Bacteria</taxon>
        <taxon>Bacillati</taxon>
        <taxon>Actinomycetota</taxon>
        <taxon>Actinomycetes</taxon>
        <taxon>Pseudonocardiales</taxon>
        <taxon>Pseudonocardiaceae</taxon>
        <taxon>Pseudonocardia</taxon>
    </lineage>
</organism>
<name>A0ABW4FU70_9PSEU</name>
<keyword evidence="2" id="KW-1185">Reference proteome</keyword>
<protein>
    <recommendedName>
        <fullName evidence="3">Tetracyclin repressor-like C-terminal domain-containing protein</fullName>
    </recommendedName>
</protein>